<feature type="region of interest" description="Disordered" evidence="7">
    <location>
        <begin position="218"/>
        <end position="237"/>
    </location>
</feature>
<dbReference type="EMBL" id="BQKI01000001">
    <property type="protein sequence ID" value="GJM85354.1"/>
    <property type="molecule type" value="Genomic_DNA"/>
</dbReference>
<dbReference type="Gene3D" id="1.10.10.60">
    <property type="entry name" value="Homeodomain-like"/>
    <property type="match status" value="1"/>
</dbReference>
<dbReference type="Pfam" id="PF00249">
    <property type="entry name" value="Myb_DNA-binding"/>
    <property type="match status" value="2"/>
</dbReference>
<organism evidence="11 12">
    <name type="scientific">Eleusine coracana subsp. coracana</name>
    <dbReference type="NCBI Taxonomy" id="191504"/>
    <lineage>
        <taxon>Eukaryota</taxon>
        <taxon>Viridiplantae</taxon>
        <taxon>Streptophyta</taxon>
        <taxon>Embryophyta</taxon>
        <taxon>Tracheophyta</taxon>
        <taxon>Spermatophyta</taxon>
        <taxon>Magnoliopsida</taxon>
        <taxon>Liliopsida</taxon>
        <taxon>Poales</taxon>
        <taxon>Poaceae</taxon>
        <taxon>PACMAD clade</taxon>
        <taxon>Chloridoideae</taxon>
        <taxon>Cynodonteae</taxon>
        <taxon>Eleusininae</taxon>
        <taxon>Eleusine</taxon>
    </lineage>
</organism>
<keyword evidence="4" id="KW-0238">DNA-binding</keyword>
<feature type="domain" description="Myb-like" evidence="8">
    <location>
        <begin position="80"/>
        <end position="157"/>
    </location>
</feature>
<dbReference type="SMART" id="SM00717">
    <property type="entry name" value="SANT"/>
    <property type="match status" value="1"/>
</dbReference>
<evidence type="ECO:0000256" key="5">
    <source>
        <dbReference type="ARBA" id="ARBA00023163"/>
    </source>
</evidence>
<evidence type="ECO:0000256" key="2">
    <source>
        <dbReference type="ARBA" id="ARBA00022737"/>
    </source>
</evidence>
<dbReference type="InterPro" id="IPR009057">
    <property type="entry name" value="Homeodomain-like_sf"/>
</dbReference>
<reference evidence="11" key="1">
    <citation type="journal article" date="2018" name="DNA Res.">
        <title>Multiple hybrid de novo genome assembly of finger millet, an orphan allotetraploid crop.</title>
        <authorList>
            <person name="Hatakeyama M."/>
            <person name="Aluri S."/>
            <person name="Balachadran M.T."/>
            <person name="Sivarajan S.R."/>
            <person name="Patrignani A."/>
            <person name="Gruter S."/>
            <person name="Poveda L."/>
            <person name="Shimizu-Inatsugi R."/>
            <person name="Baeten J."/>
            <person name="Francoijs K.J."/>
            <person name="Nataraja K.N."/>
            <person name="Reddy Y.A.N."/>
            <person name="Phadnis S."/>
            <person name="Ravikumar R.L."/>
            <person name="Schlapbach R."/>
            <person name="Sreeman S.M."/>
            <person name="Shimizu K.K."/>
        </authorList>
    </citation>
    <scope>NUCLEOTIDE SEQUENCE</scope>
</reference>
<evidence type="ECO:0000259" key="9">
    <source>
        <dbReference type="PROSITE" id="PS51294"/>
    </source>
</evidence>
<feature type="region of interest" description="Disordered" evidence="7">
    <location>
        <begin position="302"/>
        <end position="335"/>
    </location>
</feature>
<evidence type="ECO:0000313" key="10">
    <source>
        <dbReference type="EMBL" id="GJM85354.1"/>
    </source>
</evidence>
<dbReference type="GO" id="GO:0005634">
    <property type="term" value="C:nucleus"/>
    <property type="evidence" value="ECO:0007669"/>
    <property type="project" value="UniProtKB-SubCell"/>
</dbReference>
<dbReference type="Proteomes" id="UP001054889">
    <property type="component" value="Unassembled WGS sequence"/>
</dbReference>
<protein>
    <submittedName>
        <fullName evidence="11">Uncharacterized protein</fullName>
    </submittedName>
</protein>
<evidence type="ECO:0000313" key="12">
    <source>
        <dbReference type="Proteomes" id="UP001054889"/>
    </source>
</evidence>
<feature type="compositionally biased region" description="Basic residues" evidence="7">
    <location>
        <begin position="318"/>
        <end position="329"/>
    </location>
</feature>
<comment type="caution">
    <text evidence="11">The sequence shown here is derived from an EMBL/GenBank/DDBJ whole genome shotgun (WGS) entry which is preliminary data.</text>
</comment>
<dbReference type="InterPro" id="IPR015495">
    <property type="entry name" value="Myb_TF_plants"/>
</dbReference>
<keyword evidence="12" id="KW-1185">Reference proteome</keyword>
<evidence type="ECO:0000256" key="1">
    <source>
        <dbReference type="ARBA" id="ARBA00004123"/>
    </source>
</evidence>
<keyword evidence="5" id="KW-0804">Transcription</keyword>
<dbReference type="EMBL" id="BQKI01000001">
    <property type="protein sequence ID" value="GJM85982.1"/>
    <property type="molecule type" value="Genomic_DNA"/>
</dbReference>
<evidence type="ECO:0000313" key="11">
    <source>
        <dbReference type="EMBL" id="GJM85982.1"/>
    </source>
</evidence>
<reference evidence="11" key="2">
    <citation type="submission" date="2021-12" db="EMBL/GenBank/DDBJ databases">
        <title>Resequencing data analysis of finger millet.</title>
        <authorList>
            <person name="Hatakeyama M."/>
            <person name="Aluri S."/>
            <person name="Balachadran M.T."/>
            <person name="Sivarajan S.R."/>
            <person name="Poveda L."/>
            <person name="Shimizu-Inatsugi R."/>
            <person name="Schlapbach R."/>
            <person name="Sreeman S.M."/>
            <person name="Shimizu K.K."/>
        </authorList>
    </citation>
    <scope>NUCLEOTIDE SEQUENCE</scope>
</reference>
<dbReference type="CDD" id="cd00167">
    <property type="entry name" value="SANT"/>
    <property type="match status" value="1"/>
</dbReference>
<dbReference type="AlphaFoldDB" id="A0AAV5BJ64"/>
<dbReference type="PROSITE" id="PS51294">
    <property type="entry name" value="HTH_MYB"/>
    <property type="match status" value="1"/>
</dbReference>
<dbReference type="SUPFAM" id="SSF46689">
    <property type="entry name" value="Homeodomain-like"/>
    <property type="match status" value="1"/>
</dbReference>
<dbReference type="PANTHER" id="PTHR47994">
    <property type="entry name" value="F14D16.11-RELATED"/>
    <property type="match status" value="1"/>
</dbReference>
<feature type="region of interest" description="Disordered" evidence="7">
    <location>
        <begin position="22"/>
        <end position="45"/>
    </location>
</feature>
<evidence type="ECO:0000256" key="4">
    <source>
        <dbReference type="ARBA" id="ARBA00023125"/>
    </source>
</evidence>
<sequence length="335" mass="36496">MNTRPVVQRAGCDVRTRLAAREEGKAAERVPAAHQTLSPSAGQGEGFGFGTRYSLTHSSNKQLTLRSRLGWGGRRAAEKEAGLKKGPWTPEEDQKLLAFIEQHGHGCWRSLPAKAASLCLTTSHVRALLAGPMWSAIATHLPKRTDNEIKNYWNTHLKKRLAKMGIDPVTHKPRADAPAAPTARYRAAAHLSHTAQWESARLEAEARLAREAKLRAIASTPQPAPQTQAASGLESPTSTLSFSAESALFAGAAQPVHTQQQQHSYVDAFGEQHRFDEPASQQDGFLARVLLDCSVAGAEQGFAATSTDHPGAGEQGGRRRRRRRRRRTRATGTAY</sequence>
<evidence type="ECO:0000259" key="8">
    <source>
        <dbReference type="PROSITE" id="PS50090"/>
    </source>
</evidence>
<dbReference type="PROSITE" id="PS50090">
    <property type="entry name" value="MYB_LIKE"/>
    <property type="match status" value="1"/>
</dbReference>
<evidence type="ECO:0000256" key="6">
    <source>
        <dbReference type="ARBA" id="ARBA00023242"/>
    </source>
</evidence>
<dbReference type="GO" id="GO:0003677">
    <property type="term" value="F:DNA binding"/>
    <property type="evidence" value="ECO:0007669"/>
    <property type="project" value="UniProtKB-KW"/>
</dbReference>
<feature type="compositionally biased region" description="Polar residues" evidence="7">
    <location>
        <begin position="219"/>
        <end position="237"/>
    </location>
</feature>
<proteinExistence type="predicted"/>
<evidence type="ECO:0000256" key="7">
    <source>
        <dbReference type="SAM" id="MobiDB-lite"/>
    </source>
</evidence>
<name>A0AAV5BJ64_ELECO</name>
<dbReference type="PANTHER" id="PTHR47994:SF5">
    <property type="entry name" value="F14D16.11-RELATED"/>
    <property type="match status" value="1"/>
</dbReference>
<comment type="subcellular location">
    <subcellularLocation>
        <location evidence="1">Nucleus</location>
    </subcellularLocation>
</comment>
<dbReference type="InterPro" id="IPR001005">
    <property type="entry name" value="SANT/Myb"/>
</dbReference>
<keyword evidence="3" id="KW-0805">Transcription regulation</keyword>
<evidence type="ECO:0000256" key="3">
    <source>
        <dbReference type="ARBA" id="ARBA00023015"/>
    </source>
</evidence>
<gene>
    <name evidence="11" type="primary">ga01795</name>
    <name evidence="10" type="synonym">ga01108</name>
    <name evidence="10" type="ORF">PR202_ga01108</name>
    <name evidence="11" type="ORF">PR202_ga01795</name>
</gene>
<accession>A0AAV5BJ64</accession>
<feature type="domain" description="HTH myb-type" evidence="9">
    <location>
        <begin position="80"/>
        <end position="161"/>
    </location>
</feature>
<keyword evidence="6" id="KW-0539">Nucleus</keyword>
<dbReference type="InterPro" id="IPR017930">
    <property type="entry name" value="Myb_dom"/>
</dbReference>
<keyword evidence="2" id="KW-0677">Repeat</keyword>